<keyword evidence="1" id="KW-0677">Repeat</keyword>
<dbReference type="PROSITE" id="PS50088">
    <property type="entry name" value="ANK_REPEAT"/>
    <property type="match status" value="3"/>
</dbReference>
<dbReference type="Gene3D" id="3.40.50.300">
    <property type="entry name" value="P-loop containing nucleotide triphosphate hydrolases"/>
    <property type="match status" value="1"/>
</dbReference>
<dbReference type="Pfam" id="PF00023">
    <property type="entry name" value="Ank"/>
    <property type="match status" value="1"/>
</dbReference>
<dbReference type="Gene3D" id="3.40.50.1820">
    <property type="entry name" value="alpha/beta hydrolase"/>
    <property type="match status" value="1"/>
</dbReference>
<dbReference type="Gene3D" id="1.25.40.20">
    <property type="entry name" value="Ankyrin repeat-containing domain"/>
    <property type="match status" value="4"/>
</dbReference>
<feature type="repeat" description="ANK" evidence="3">
    <location>
        <begin position="1215"/>
        <end position="1247"/>
    </location>
</feature>
<sequence length="1920" mass="212850">MIVLGLEVVYPQPGDPVPAKYLRKFDIICVHGLGRDSIRTWHHETAGKTWISDPEFLGSLSLSARVLTYTYNSELGANMSSASIGLHASELLELITICYNQTGGGPTIFVAHGFGGIIVKKAIEMYSTSTHYPVAEDTTAGVIFLGTPHSTNDTDSILKALQATASLHTKHGTKPNLPSMRDYAVSVRDTNAALRSRMIDKLEIANVTEKLPTLFGPEGAESSHRSHVVPASCARFRVGGHQVIQLDRDHLGLASYASPADPDFRSLHSFLTVMSNRAKMNVKPRHVPMPMMPPLHARSPPPPMPRPGPPPMPMPSPSPPPPYGEKIDDDKRILPPPPGVRVPMRSPNYQDWARRKETEALVKARTEFEESLSGWSQTSTGSHILPIPGSCAWLRSHDSFKLWLDAPMSTAVLCHGPPGSGKTHWAKSVVNHLAAARPGDVVVSFFCDGAETGDTEPPILESLIYQIVCQRPEWFREVPSRYTERRFSSPRRTMESLSDVLLHLKRSRTSNTVFFVIDAIDECETEFTRKLLRHVSAFVDRFGLEKSPAGTNPQQDEPGRARFKFFFTSRQTDVVRQAPCFTGRGPGLSPQPRDICEDIAIYVDTHVDRLDAPPAEADGHKQRIKSQAGIFFPYAAFSCAELLANPAALSDCPEGLARYYNRQILPMLQSVDDERFSLEALCIVCATYPGRLDRSQVLDGLRGHEKDRPMPDVLPLISQQCSRLIDTTATVWSLTHAESLYAHVLRLMPDGALHGHMARLCLRYLSAPCFAPAALPLNTMEPMDADVFMRDEHPFYHYAMSWPRFLKVSGDHTDKVMGAVVRFFSEDSPQFQTWCLCMTWKRHCIIKKMHPCTAMALTDRAELIRPFLPTSWGLSGPETSWEKDNAREVGRRKTGWEGLLPDWPRKGRPFISADVIDDMGRSPLHLCASRGDNSALAMFLSCPLLIDQRAGPLGETPLFMACRRYVYGELGSQEMEREPGDAAANLESARLLLEAGANPNISSYDGTRCLHIASRAEDPGLVDLLLKFGAEVNVCDIEGHTILEAATSREKSYLPVLQRLIDAGIDLDARYSDSCPPILAALNRRQLDVFEILAQHVSDINQRDVGGLAPIHRVIAMKSSELLPSILRRPDAQLDLLTKGPASNGDTALGIALDQNDMRAAQLLLAAGASPGYVPGMEEILPLSSAIECCQTPMLRLLLDYGAPINALDRKMHCTGKTALTIAIATSKENHVRLLLEHGADPTIEEAYNRRSALSWAVTEGNIAVIRMLLEHTVPPNVNYRAPDSPHVFFEIQDDETGPEIARLLLQHGADTKASFDESDKRNPVHELAEFGLVEVIKVLVEHDPSLLDMCHKAGKMCWTPLHDAAFNGNVAVVSYMIGKVPADTKSYWYEVTPFARACMAGQLEVAKLLYEKAPHVLEMRTYCGETPLMHACSESELKVARFLVEKGANIRATDDKGCSVIRRALEQHEEDAVQLIRLFVEHGLEPNEVVGSHGLTVLGEALRMSSLPAVRYLLSKGGDPLRCQLCLDGKTYRTALHVAAAYREPEAVRLLLQRAEVREHLADVDDDGENVLFVNPRRNGVRAIASSIFWASEEMRLETGRDVFAEMATIRCEGGRTAVDWALRGSHVLAPPEDKPRLRSQVRDYLAALVPARRTFEEHGGLLEALTKTLVWLDSGHDAQTIVFLQMILTVPEIIDGEDGFSSVTRHRWSCDECDEKFELMHVCRSCSDAVCTECVPKHEPGVHSYLAVAPPEKIDLNSAEMQAALDFLKVEFDAEQEEPVRVEVFREDPDSAATTLSLATMHAFGYLEIRRRAWSPYIGLARAVHERLEPWGSLIREQRAAVRDRVLGGEGSPERLREELEYFLGCGRRTAYQDEAALRYGWILEAIGFCFQEPEGSVRGGDDGNDDGNDSDGSVTIV</sequence>
<evidence type="ECO:0000256" key="4">
    <source>
        <dbReference type="SAM" id="MobiDB-lite"/>
    </source>
</evidence>
<evidence type="ECO:0000313" key="6">
    <source>
        <dbReference type="EMBL" id="KAH7361784.1"/>
    </source>
</evidence>
<dbReference type="PANTHER" id="PTHR24198:SF165">
    <property type="entry name" value="ANKYRIN REPEAT-CONTAINING PROTEIN-RELATED"/>
    <property type="match status" value="1"/>
</dbReference>
<feature type="repeat" description="ANK" evidence="3">
    <location>
        <begin position="1424"/>
        <end position="1456"/>
    </location>
</feature>
<dbReference type="InterPro" id="IPR002110">
    <property type="entry name" value="Ankyrin_rpt"/>
</dbReference>
<dbReference type="CDD" id="cd00065">
    <property type="entry name" value="FYVE_like_SF"/>
    <property type="match status" value="1"/>
</dbReference>
<dbReference type="Proteomes" id="UP000813385">
    <property type="component" value="Unassembled WGS sequence"/>
</dbReference>
<dbReference type="InterPro" id="IPR056884">
    <property type="entry name" value="NPHP3-like_N"/>
</dbReference>
<accession>A0A8K0X331</accession>
<reference evidence="6" key="1">
    <citation type="journal article" date="2021" name="Nat. Commun.">
        <title>Genetic determinants of endophytism in the Arabidopsis root mycobiome.</title>
        <authorList>
            <person name="Mesny F."/>
            <person name="Miyauchi S."/>
            <person name="Thiergart T."/>
            <person name="Pickel B."/>
            <person name="Atanasova L."/>
            <person name="Karlsson M."/>
            <person name="Huettel B."/>
            <person name="Barry K.W."/>
            <person name="Haridas S."/>
            <person name="Chen C."/>
            <person name="Bauer D."/>
            <person name="Andreopoulos W."/>
            <person name="Pangilinan J."/>
            <person name="LaButti K."/>
            <person name="Riley R."/>
            <person name="Lipzen A."/>
            <person name="Clum A."/>
            <person name="Drula E."/>
            <person name="Henrissat B."/>
            <person name="Kohler A."/>
            <person name="Grigoriev I.V."/>
            <person name="Martin F.M."/>
            <person name="Hacquard S."/>
        </authorList>
    </citation>
    <scope>NUCLEOTIDE SEQUENCE</scope>
    <source>
        <strain evidence="6">MPI-CAGE-AT-0016</strain>
    </source>
</reference>
<protein>
    <submittedName>
        <fullName evidence="6">Ankyrin repeat-containing domain protein</fullName>
    </submittedName>
</protein>
<comment type="caution">
    <text evidence="6">The sequence shown here is derived from an EMBL/GenBank/DDBJ whole genome shotgun (WGS) entry which is preliminary data.</text>
</comment>
<keyword evidence="2 3" id="KW-0040">ANK repeat</keyword>
<evidence type="ECO:0000256" key="2">
    <source>
        <dbReference type="ARBA" id="ARBA00023043"/>
    </source>
</evidence>
<keyword evidence="7" id="KW-1185">Reference proteome</keyword>
<evidence type="ECO:0000256" key="3">
    <source>
        <dbReference type="PROSITE-ProRule" id="PRU00023"/>
    </source>
</evidence>
<feature type="compositionally biased region" description="Pro residues" evidence="4">
    <location>
        <begin position="299"/>
        <end position="323"/>
    </location>
</feature>
<gene>
    <name evidence="6" type="ORF">B0T11DRAFT_77859</name>
</gene>
<evidence type="ECO:0000256" key="1">
    <source>
        <dbReference type="ARBA" id="ARBA00022737"/>
    </source>
</evidence>
<dbReference type="SUPFAM" id="SSF48403">
    <property type="entry name" value="Ankyrin repeat"/>
    <property type="match status" value="2"/>
</dbReference>
<dbReference type="Pfam" id="PF24883">
    <property type="entry name" value="NPHP3_N"/>
    <property type="match status" value="1"/>
</dbReference>
<dbReference type="PROSITE" id="PS50297">
    <property type="entry name" value="ANK_REP_REGION"/>
    <property type="match status" value="3"/>
</dbReference>
<feature type="repeat" description="ANK" evidence="3">
    <location>
        <begin position="1005"/>
        <end position="1037"/>
    </location>
</feature>
<dbReference type="SMART" id="SM00248">
    <property type="entry name" value="ANK"/>
    <property type="match status" value="16"/>
</dbReference>
<feature type="region of interest" description="Disordered" evidence="4">
    <location>
        <begin position="291"/>
        <end position="326"/>
    </location>
</feature>
<dbReference type="PANTHER" id="PTHR24198">
    <property type="entry name" value="ANKYRIN REPEAT AND PROTEIN KINASE DOMAIN-CONTAINING PROTEIN"/>
    <property type="match status" value="1"/>
</dbReference>
<evidence type="ECO:0000313" key="7">
    <source>
        <dbReference type="Proteomes" id="UP000813385"/>
    </source>
</evidence>
<dbReference type="InterPro" id="IPR036770">
    <property type="entry name" value="Ankyrin_rpt-contain_sf"/>
</dbReference>
<dbReference type="SUPFAM" id="SSF52540">
    <property type="entry name" value="P-loop containing nucleoside triphosphate hydrolases"/>
    <property type="match status" value="1"/>
</dbReference>
<proteinExistence type="predicted"/>
<dbReference type="Pfam" id="PF12796">
    <property type="entry name" value="Ank_2"/>
    <property type="match status" value="4"/>
</dbReference>
<dbReference type="OrthoDB" id="823504at2759"/>
<feature type="domain" description="Nephrocystin 3-like N-terminal" evidence="5">
    <location>
        <begin position="389"/>
        <end position="539"/>
    </location>
</feature>
<organism evidence="6 7">
    <name type="scientific">Plectosphaerella cucumerina</name>
    <dbReference type="NCBI Taxonomy" id="40658"/>
    <lineage>
        <taxon>Eukaryota</taxon>
        <taxon>Fungi</taxon>
        <taxon>Dikarya</taxon>
        <taxon>Ascomycota</taxon>
        <taxon>Pezizomycotina</taxon>
        <taxon>Sordariomycetes</taxon>
        <taxon>Hypocreomycetidae</taxon>
        <taxon>Glomerellales</taxon>
        <taxon>Plectosphaerellaceae</taxon>
        <taxon>Plectosphaerella</taxon>
    </lineage>
</organism>
<dbReference type="EMBL" id="JAGPXD010000003">
    <property type="protein sequence ID" value="KAH7361784.1"/>
    <property type="molecule type" value="Genomic_DNA"/>
</dbReference>
<dbReference type="InterPro" id="IPR029058">
    <property type="entry name" value="AB_hydrolase_fold"/>
</dbReference>
<name>A0A8K0X331_9PEZI</name>
<feature type="region of interest" description="Disordered" evidence="4">
    <location>
        <begin position="1900"/>
        <end position="1920"/>
    </location>
</feature>
<dbReference type="InterPro" id="IPR027417">
    <property type="entry name" value="P-loop_NTPase"/>
</dbReference>
<dbReference type="SUPFAM" id="SSF53474">
    <property type="entry name" value="alpha/beta-Hydrolases"/>
    <property type="match status" value="1"/>
</dbReference>
<evidence type="ECO:0000259" key="5">
    <source>
        <dbReference type="Pfam" id="PF24883"/>
    </source>
</evidence>